<organism evidence="1 2">
    <name type="scientific">Lactobacillus paragasseri</name>
    <dbReference type="NCBI Taxonomy" id="2107999"/>
    <lineage>
        <taxon>Bacteria</taxon>
        <taxon>Bacillati</taxon>
        <taxon>Bacillota</taxon>
        <taxon>Bacilli</taxon>
        <taxon>Lactobacillales</taxon>
        <taxon>Lactobacillaceae</taxon>
        <taxon>Lactobacillus</taxon>
    </lineage>
</organism>
<keyword evidence="2" id="KW-1185">Reference proteome</keyword>
<sequence length="50" mass="5670">MLTAIKPDDALKPHTNKTILVVFKLFINIIFLDTYKQALIFKIDFCTVGG</sequence>
<evidence type="ECO:0000313" key="2">
    <source>
        <dbReference type="Proteomes" id="UP000250714"/>
    </source>
</evidence>
<protein>
    <submittedName>
        <fullName evidence="1">Uncharacterized protein</fullName>
    </submittedName>
</protein>
<comment type="caution">
    <text evidence="1">The sequence shown here is derived from an EMBL/GenBank/DDBJ whole genome shotgun (WGS) entry which is preliminary data.</text>
</comment>
<dbReference type="Proteomes" id="UP000250714">
    <property type="component" value="Unassembled WGS sequence"/>
</dbReference>
<proteinExistence type="predicted"/>
<accession>A0ABQ0N2K9</accession>
<name>A0ABQ0N2K9_9LACO</name>
<reference evidence="1 2" key="1">
    <citation type="journal article" date="2018" name="Int. J. Syst. Evol. Microbiol.">
        <title>Lactobacillus paragasseri sp. nov., a sister taxon of Lactobacillus gasseri, based on whole-genome sequence analyses.</title>
        <authorList>
            <person name="Tanizawa Y."/>
            <person name="Tada I."/>
            <person name="Kobayashi H."/>
            <person name="Endo A."/>
            <person name="Maeno S."/>
            <person name="Toyoda A."/>
            <person name="Arita M."/>
            <person name="Nakamura Y."/>
            <person name="Sakamoto M."/>
            <person name="Ohkuma M."/>
            <person name="Tohno M."/>
        </authorList>
    </citation>
    <scope>NUCLEOTIDE SEQUENCE [LARGE SCALE GENOMIC DNA]</scope>
    <source>
        <strain evidence="1 2">JCM 1130</strain>
    </source>
</reference>
<dbReference type="EMBL" id="BEXG01000002">
    <property type="protein sequence ID" value="GBA81175.1"/>
    <property type="molecule type" value="Genomic_DNA"/>
</dbReference>
<gene>
    <name evidence="1" type="ORF">LJCM1130_07350</name>
</gene>
<evidence type="ECO:0000313" key="1">
    <source>
        <dbReference type="EMBL" id="GBA81175.1"/>
    </source>
</evidence>